<dbReference type="Proteomes" id="UP001054889">
    <property type="component" value="Unassembled WGS sequence"/>
</dbReference>
<evidence type="ECO:0000313" key="2">
    <source>
        <dbReference type="EMBL" id="GJN13795.1"/>
    </source>
</evidence>
<organism evidence="2 3">
    <name type="scientific">Eleusine coracana subsp. coracana</name>
    <dbReference type="NCBI Taxonomy" id="191504"/>
    <lineage>
        <taxon>Eukaryota</taxon>
        <taxon>Viridiplantae</taxon>
        <taxon>Streptophyta</taxon>
        <taxon>Embryophyta</taxon>
        <taxon>Tracheophyta</taxon>
        <taxon>Spermatophyta</taxon>
        <taxon>Magnoliopsida</taxon>
        <taxon>Liliopsida</taxon>
        <taxon>Poales</taxon>
        <taxon>Poaceae</taxon>
        <taxon>PACMAD clade</taxon>
        <taxon>Chloridoideae</taxon>
        <taxon>Cynodonteae</taxon>
        <taxon>Eleusininae</taxon>
        <taxon>Eleusine</taxon>
    </lineage>
</organism>
<comment type="caution">
    <text evidence="2">The sequence shown here is derived from an EMBL/GenBank/DDBJ whole genome shotgun (WGS) entry which is preliminary data.</text>
</comment>
<dbReference type="EMBL" id="BQKI01000071">
    <property type="protein sequence ID" value="GJN13795.1"/>
    <property type="molecule type" value="Genomic_DNA"/>
</dbReference>
<evidence type="ECO:0000256" key="1">
    <source>
        <dbReference type="SAM" id="MobiDB-lite"/>
    </source>
</evidence>
<reference evidence="2" key="2">
    <citation type="submission" date="2021-12" db="EMBL/GenBank/DDBJ databases">
        <title>Resequencing data analysis of finger millet.</title>
        <authorList>
            <person name="Hatakeyama M."/>
            <person name="Aluri S."/>
            <person name="Balachadran M.T."/>
            <person name="Sivarajan S.R."/>
            <person name="Poveda L."/>
            <person name="Shimizu-Inatsugi R."/>
            <person name="Schlapbach R."/>
            <person name="Sreeman S.M."/>
            <person name="Shimizu K.K."/>
        </authorList>
    </citation>
    <scope>NUCLEOTIDE SEQUENCE</scope>
</reference>
<dbReference type="AlphaFoldDB" id="A0AAV5DV39"/>
<proteinExistence type="predicted"/>
<evidence type="ECO:0000313" key="3">
    <source>
        <dbReference type="Proteomes" id="UP001054889"/>
    </source>
</evidence>
<accession>A0AAV5DV39</accession>
<feature type="region of interest" description="Disordered" evidence="1">
    <location>
        <begin position="38"/>
        <end position="109"/>
    </location>
</feature>
<protein>
    <submittedName>
        <fullName evidence="2">Uncharacterized protein</fullName>
    </submittedName>
</protein>
<gene>
    <name evidence="2" type="primary">gb00541</name>
    <name evidence="2" type="ORF">PR202_gb00541</name>
</gene>
<reference evidence="2" key="1">
    <citation type="journal article" date="2018" name="DNA Res.">
        <title>Multiple hybrid de novo genome assembly of finger millet, an orphan allotetraploid crop.</title>
        <authorList>
            <person name="Hatakeyama M."/>
            <person name="Aluri S."/>
            <person name="Balachadran M.T."/>
            <person name="Sivarajan S.R."/>
            <person name="Patrignani A."/>
            <person name="Gruter S."/>
            <person name="Poveda L."/>
            <person name="Shimizu-Inatsugi R."/>
            <person name="Baeten J."/>
            <person name="Francoijs K.J."/>
            <person name="Nataraja K.N."/>
            <person name="Reddy Y.A.N."/>
            <person name="Phadnis S."/>
            <person name="Ravikumar R.L."/>
            <person name="Schlapbach R."/>
            <person name="Sreeman S.M."/>
            <person name="Shimizu K.K."/>
        </authorList>
    </citation>
    <scope>NUCLEOTIDE SEQUENCE</scope>
</reference>
<name>A0AAV5DV39_ELECO</name>
<keyword evidence="3" id="KW-1185">Reference proteome</keyword>
<sequence>MRHEPDRSAGWIEPECGSASLVCARSSSLLHLFPCPPLSLLPSSPHHFPSPRRRRRRRHRVASPDADSSEPGTTPFHLNASPPRTRRRPGNERDRRASSSPNAQIRIGPRICAERRLPLHGPRRRFGLMVAIRRAEEGSPGQRTR</sequence>
<feature type="compositionally biased region" description="Basic residues" evidence="1">
    <location>
        <begin position="49"/>
        <end position="61"/>
    </location>
</feature>